<dbReference type="KEGG" id="nmv:NITMOv2_2714"/>
<organism evidence="1 2">
    <name type="scientific">Nitrospira moscoviensis</name>
    <dbReference type="NCBI Taxonomy" id="42253"/>
    <lineage>
        <taxon>Bacteria</taxon>
        <taxon>Pseudomonadati</taxon>
        <taxon>Nitrospirota</taxon>
        <taxon>Nitrospiria</taxon>
        <taxon>Nitrospirales</taxon>
        <taxon>Nitrospiraceae</taxon>
        <taxon>Nitrospira</taxon>
    </lineage>
</organism>
<name>A0A0K2GDU0_NITMO</name>
<dbReference type="Proteomes" id="UP000069205">
    <property type="component" value="Chromosome"/>
</dbReference>
<evidence type="ECO:0000313" key="2">
    <source>
        <dbReference type="Proteomes" id="UP000069205"/>
    </source>
</evidence>
<evidence type="ECO:0000313" key="1">
    <source>
        <dbReference type="EMBL" id="ALA59125.1"/>
    </source>
</evidence>
<dbReference type="AlphaFoldDB" id="A0A0K2GDU0"/>
<accession>A0A0K2GDU0</accession>
<reference evidence="1 2" key="1">
    <citation type="journal article" date="2015" name="Proc. Natl. Acad. Sci. U.S.A.">
        <title>Expanded metabolic versatility of ubiquitous nitrite-oxidizing bacteria from the genus Nitrospira.</title>
        <authorList>
            <person name="Koch H."/>
            <person name="Lucker S."/>
            <person name="Albertsen M."/>
            <person name="Kitzinger K."/>
            <person name="Herbold C."/>
            <person name="Spieck E."/>
            <person name="Nielsen P.H."/>
            <person name="Wagner M."/>
            <person name="Daims H."/>
        </authorList>
    </citation>
    <scope>NUCLEOTIDE SEQUENCE [LARGE SCALE GENOMIC DNA]</scope>
    <source>
        <strain evidence="1 2">NSP M-1</strain>
    </source>
</reference>
<dbReference type="EMBL" id="CP011801">
    <property type="protein sequence ID" value="ALA59125.1"/>
    <property type="molecule type" value="Genomic_DNA"/>
</dbReference>
<proteinExistence type="predicted"/>
<sequence length="31" mass="3196">MVDTVVLFGASAGQVGLPFSTNIKNNAIAFI</sequence>
<protein>
    <submittedName>
        <fullName evidence="1">Uncharacterized protein</fullName>
    </submittedName>
</protein>
<keyword evidence="2" id="KW-1185">Reference proteome</keyword>
<gene>
    <name evidence="1" type="ORF">NITMOv2_2714</name>
</gene>